<evidence type="ECO:0000256" key="2">
    <source>
        <dbReference type="ARBA" id="ARBA00001946"/>
    </source>
</evidence>
<gene>
    <name evidence="8" type="ORF">WG929_02095</name>
</gene>
<comment type="caution">
    <text evidence="8">The sequence shown here is derived from an EMBL/GenBank/DDBJ whole genome shotgun (WGS) entry which is preliminary data.</text>
</comment>
<evidence type="ECO:0000313" key="8">
    <source>
        <dbReference type="EMBL" id="MFK4751188.1"/>
    </source>
</evidence>
<dbReference type="PANTHER" id="PTHR12992:SF11">
    <property type="entry name" value="MITOCHONDRIAL COENZYME A DIPHOSPHATASE NUDT8"/>
    <property type="match status" value="1"/>
</dbReference>
<dbReference type="CDD" id="cd03426">
    <property type="entry name" value="NUDIX_CoAse_Nudt7"/>
    <property type="match status" value="1"/>
</dbReference>
<evidence type="ECO:0000256" key="1">
    <source>
        <dbReference type="ARBA" id="ARBA00001936"/>
    </source>
</evidence>
<evidence type="ECO:0000259" key="7">
    <source>
        <dbReference type="PROSITE" id="PS51462"/>
    </source>
</evidence>
<keyword evidence="5" id="KW-0460">Magnesium</keyword>
<dbReference type="SUPFAM" id="SSF55811">
    <property type="entry name" value="Nudix"/>
    <property type="match status" value="1"/>
</dbReference>
<dbReference type="EMBL" id="JBBKTX010000002">
    <property type="protein sequence ID" value="MFK4751188.1"/>
    <property type="molecule type" value="Genomic_DNA"/>
</dbReference>
<feature type="domain" description="Nudix hydrolase" evidence="7">
    <location>
        <begin position="27"/>
        <end position="159"/>
    </location>
</feature>
<name>A0ABW8NE51_9GAMM</name>
<dbReference type="PANTHER" id="PTHR12992">
    <property type="entry name" value="NUDIX HYDROLASE"/>
    <property type="match status" value="1"/>
</dbReference>
<keyword evidence="6" id="KW-0464">Manganese</keyword>
<accession>A0ABW8NE51</accession>
<dbReference type="PROSITE" id="PS51462">
    <property type="entry name" value="NUDIX"/>
    <property type="match status" value="1"/>
</dbReference>
<dbReference type="InterPro" id="IPR000086">
    <property type="entry name" value="NUDIX_hydrolase_dom"/>
</dbReference>
<protein>
    <submittedName>
        <fullName evidence="8">CoA pyrophosphatase</fullName>
    </submittedName>
</protein>
<proteinExistence type="predicted"/>
<keyword evidence="3" id="KW-0479">Metal-binding</keyword>
<comment type="cofactor">
    <cofactor evidence="1">
        <name>Mn(2+)</name>
        <dbReference type="ChEBI" id="CHEBI:29035"/>
    </cofactor>
</comment>
<dbReference type="Pfam" id="PF00293">
    <property type="entry name" value="NUDIX"/>
    <property type="match status" value="1"/>
</dbReference>
<dbReference type="NCBIfam" id="NF007980">
    <property type="entry name" value="PRK10707.1"/>
    <property type="match status" value="1"/>
</dbReference>
<reference evidence="8 9" key="1">
    <citation type="submission" date="2024-03" db="EMBL/GenBank/DDBJ databases">
        <title>High-quality draft genome sequence of Oceanobacter sp. wDCs-4.</title>
        <authorList>
            <person name="Dong C."/>
        </authorList>
    </citation>
    <scope>NUCLEOTIDE SEQUENCE [LARGE SCALE GENOMIC DNA]</scope>
    <source>
        <strain evidence="9">wDCs-4</strain>
    </source>
</reference>
<organism evidence="8 9">
    <name type="scientific">Oceanobacter antarcticus</name>
    <dbReference type="NCBI Taxonomy" id="3133425"/>
    <lineage>
        <taxon>Bacteria</taxon>
        <taxon>Pseudomonadati</taxon>
        <taxon>Pseudomonadota</taxon>
        <taxon>Gammaproteobacteria</taxon>
        <taxon>Oceanospirillales</taxon>
        <taxon>Oceanospirillaceae</taxon>
        <taxon>Oceanobacter</taxon>
    </lineage>
</organism>
<dbReference type="RefSeq" id="WP_416204695.1">
    <property type="nucleotide sequence ID" value="NZ_JBBKTX010000002.1"/>
</dbReference>
<evidence type="ECO:0000256" key="6">
    <source>
        <dbReference type="ARBA" id="ARBA00023211"/>
    </source>
</evidence>
<dbReference type="InterPro" id="IPR045121">
    <property type="entry name" value="CoAse"/>
</dbReference>
<evidence type="ECO:0000313" key="9">
    <source>
        <dbReference type="Proteomes" id="UP001620597"/>
    </source>
</evidence>
<sequence length="203" mass="22730">MNQSDLFLRLSGEWQGHQPRRFSRAGLREAAVLVAVTDHPYQPSLLLTRRAADMPTHQGEVAFPGGKRDDTDHDLVATALREAHEEVGLSPEYVQVVGMLDQVVSKFGFLVTPVLAVIPHEVALTADPRELDCLFHVPLAFFDQPPSGYFQRDGIRMPTWIFERFRIWGLTAYITAEMLNRYFAAEIALGTVVPATAEDPEDV</sequence>
<dbReference type="InterPro" id="IPR015797">
    <property type="entry name" value="NUDIX_hydrolase-like_dom_sf"/>
</dbReference>
<keyword evidence="9" id="KW-1185">Reference proteome</keyword>
<evidence type="ECO:0000256" key="4">
    <source>
        <dbReference type="ARBA" id="ARBA00022801"/>
    </source>
</evidence>
<evidence type="ECO:0000256" key="5">
    <source>
        <dbReference type="ARBA" id="ARBA00022842"/>
    </source>
</evidence>
<dbReference type="Gene3D" id="3.90.79.10">
    <property type="entry name" value="Nucleoside Triphosphate Pyrophosphohydrolase"/>
    <property type="match status" value="1"/>
</dbReference>
<comment type="cofactor">
    <cofactor evidence="2">
        <name>Mg(2+)</name>
        <dbReference type="ChEBI" id="CHEBI:18420"/>
    </cofactor>
</comment>
<evidence type="ECO:0000256" key="3">
    <source>
        <dbReference type="ARBA" id="ARBA00022723"/>
    </source>
</evidence>
<dbReference type="Proteomes" id="UP001620597">
    <property type="component" value="Unassembled WGS sequence"/>
</dbReference>
<keyword evidence="4" id="KW-0378">Hydrolase</keyword>